<name>D9J1X2_9ALVE</name>
<accession>D9J1X2</accession>
<keyword evidence="3" id="KW-0934">Plastid</keyword>
<comment type="subcellular location">
    <subcellularLocation>
        <location evidence="1">Plastid</location>
    </subcellularLocation>
</comment>
<dbReference type="GO" id="GO:0005762">
    <property type="term" value="C:mitochondrial large ribosomal subunit"/>
    <property type="evidence" value="ECO:0007669"/>
    <property type="project" value="TreeGrafter"/>
</dbReference>
<evidence type="ECO:0000256" key="1">
    <source>
        <dbReference type="ARBA" id="ARBA00004474"/>
    </source>
</evidence>
<reference evidence="8" key="1">
    <citation type="journal article" date="2010" name="Proc. Natl. Acad. Sci. U.S.A.">
        <title>A common red algal origin of the apicomplexan, dinoflagellate, and heterokont plastids.</title>
        <authorList>
            <person name="Janouskovec J."/>
            <person name="Horak A."/>
            <person name="Obornik M."/>
            <person name="Lukes J."/>
            <person name="Keeling P.J."/>
        </authorList>
    </citation>
    <scope>NUCLEOTIDE SEQUENCE</scope>
    <source>
        <strain evidence="8">CCMP2878</strain>
    </source>
</reference>
<dbReference type="EMBL" id="HM245052">
    <property type="protein sequence ID" value="ADJ38509.1"/>
    <property type="molecule type" value="mRNA"/>
</dbReference>
<evidence type="ECO:0000256" key="5">
    <source>
        <dbReference type="ARBA" id="ARBA00022884"/>
    </source>
</evidence>
<dbReference type="GO" id="GO:0019843">
    <property type="term" value="F:rRNA binding"/>
    <property type="evidence" value="ECO:0007669"/>
    <property type="project" value="UniProtKB-KW"/>
</dbReference>
<dbReference type="PANTHER" id="PTHR21349">
    <property type="entry name" value="50S RIBOSOMAL PROTEIN L21"/>
    <property type="match status" value="1"/>
</dbReference>
<organism evidence="8">
    <name type="scientific">Chromera velia</name>
    <dbReference type="NCBI Taxonomy" id="505693"/>
    <lineage>
        <taxon>Eukaryota</taxon>
        <taxon>Sar</taxon>
        <taxon>Alveolata</taxon>
        <taxon>Colpodellida</taxon>
        <taxon>Chromeraceae</taxon>
        <taxon>Chromera</taxon>
    </lineage>
</organism>
<keyword evidence="6 8" id="KW-0689">Ribosomal protein</keyword>
<gene>
    <name evidence="8" type="primary">rpl21</name>
</gene>
<evidence type="ECO:0000256" key="2">
    <source>
        <dbReference type="ARBA" id="ARBA00008563"/>
    </source>
</evidence>
<dbReference type="PANTHER" id="PTHR21349:SF7">
    <property type="entry name" value="LARGE RIBOSOMAL SUBUNIT PROTEIN BL21C"/>
    <property type="match status" value="1"/>
</dbReference>
<evidence type="ECO:0000256" key="3">
    <source>
        <dbReference type="ARBA" id="ARBA00022640"/>
    </source>
</evidence>
<keyword evidence="5" id="KW-0694">RNA-binding</keyword>
<sequence>RQHWMELGRFYDVYRLDVDIGKPITLNRVLLYKDTEGDFYWGHPFLEHVRVHATVLEHFRGPKVKSFKFKAKTKYRRLVGHRQEMTRIRIDRIELLDHKEDPTWTVNKDPLYALMKNVYAEKKCQGTNFAELAERVVYDDHYIPNPV</sequence>
<dbReference type="InterPro" id="IPR018258">
    <property type="entry name" value="Ribosomal_bL21_CS"/>
</dbReference>
<protein>
    <submittedName>
        <fullName evidence="8">Plastid ribosomal protein L21</fullName>
    </submittedName>
</protein>
<dbReference type="GO" id="GO:0009536">
    <property type="term" value="C:plastid"/>
    <property type="evidence" value="ECO:0007669"/>
    <property type="project" value="UniProtKB-SubCell"/>
</dbReference>
<evidence type="ECO:0000313" key="8">
    <source>
        <dbReference type="EMBL" id="ADJ38509.1"/>
    </source>
</evidence>
<dbReference type="InterPro" id="IPR028909">
    <property type="entry name" value="bL21-like"/>
</dbReference>
<dbReference type="SUPFAM" id="SSF141091">
    <property type="entry name" value="L21p-like"/>
    <property type="match status" value="1"/>
</dbReference>
<evidence type="ECO:0000256" key="6">
    <source>
        <dbReference type="ARBA" id="ARBA00022980"/>
    </source>
</evidence>
<dbReference type="VEuPathDB" id="CryptoDB:Cvel_4018"/>
<evidence type="ECO:0000256" key="4">
    <source>
        <dbReference type="ARBA" id="ARBA00022730"/>
    </source>
</evidence>
<feature type="non-terminal residue" evidence="8">
    <location>
        <position position="1"/>
    </location>
</feature>
<dbReference type="PROSITE" id="PS01169">
    <property type="entry name" value="RIBOSOMAL_L21"/>
    <property type="match status" value="1"/>
</dbReference>
<dbReference type="Pfam" id="PF00829">
    <property type="entry name" value="Ribosomal_L21p"/>
    <property type="match status" value="1"/>
</dbReference>
<comment type="similarity">
    <text evidence="2">Belongs to the bacterial ribosomal protein bL21 family.</text>
</comment>
<dbReference type="NCBIfam" id="TIGR00061">
    <property type="entry name" value="L21"/>
    <property type="match status" value="1"/>
</dbReference>
<keyword evidence="7" id="KW-0687">Ribonucleoprotein</keyword>
<dbReference type="GO" id="GO:0003735">
    <property type="term" value="F:structural constituent of ribosome"/>
    <property type="evidence" value="ECO:0007669"/>
    <property type="project" value="InterPro"/>
</dbReference>
<dbReference type="AlphaFoldDB" id="D9J1X2"/>
<dbReference type="InterPro" id="IPR036164">
    <property type="entry name" value="bL21-like_sf"/>
</dbReference>
<dbReference type="InterPro" id="IPR001787">
    <property type="entry name" value="Ribosomal_bL21"/>
</dbReference>
<keyword evidence="4" id="KW-0699">rRNA-binding</keyword>
<dbReference type="GO" id="GO:0006412">
    <property type="term" value="P:translation"/>
    <property type="evidence" value="ECO:0007669"/>
    <property type="project" value="InterPro"/>
</dbReference>
<proteinExistence type="evidence at transcript level"/>
<evidence type="ECO:0000256" key="7">
    <source>
        <dbReference type="ARBA" id="ARBA00023274"/>
    </source>
</evidence>